<protein>
    <submittedName>
        <fullName evidence="3">Helix-turn-helix</fullName>
    </submittedName>
</protein>
<dbReference type="InterPro" id="IPR010982">
    <property type="entry name" value="Lambda_DNA-bd_dom_sf"/>
</dbReference>
<dbReference type="Gene3D" id="1.10.260.40">
    <property type="entry name" value="lambda repressor-like DNA-binding domains"/>
    <property type="match status" value="1"/>
</dbReference>
<proteinExistence type="predicted"/>
<organism evidence="3 4">
    <name type="scientific">Dyadobacter psychrophilus</name>
    <dbReference type="NCBI Taxonomy" id="651661"/>
    <lineage>
        <taxon>Bacteria</taxon>
        <taxon>Pseudomonadati</taxon>
        <taxon>Bacteroidota</taxon>
        <taxon>Cytophagia</taxon>
        <taxon>Cytophagales</taxon>
        <taxon>Spirosomataceae</taxon>
        <taxon>Dyadobacter</taxon>
    </lineage>
</organism>
<name>A0A1T5GBR6_9BACT</name>
<dbReference type="CDD" id="cd00093">
    <property type="entry name" value="HTH_XRE"/>
    <property type="match status" value="1"/>
</dbReference>
<accession>A0A1T5GBR6</accession>
<dbReference type="PANTHER" id="PTHR46558:SF11">
    <property type="entry name" value="HTH-TYPE TRANSCRIPTIONAL REGULATOR XRE"/>
    <property type="match status" value="1"/>
</dbReference>
<evidence type="ECO:0000256" key="1">
    <source>
        <dbReference type="ARBA" id="ARBA00023125"/>
    </source>
</evidence>
<keyword evidence="1" id="KW-0238">DNA-binding</keyword>
<dbReference type="SMART" id="SM00530">
    <property type="entry name" value="HTH_XRE"/>
    <property type="match status" value="1"/>
</dbReference>
<reference evidence="4" key="1">
    <citation type="submission" date="2017-02" db="EMBL/GenBank/DDBJ databases">
        <authorList>
            <person name="Varghese N."/>
            <person name="Submissions S."/>
        </authorList>
    </citation>
    <scope>NUCLEOTIDE SEQUENCE [LARGE SCALE GENOMIC DNA]</scope>
    <source>
        <strain evidence="4">DSM 22270</strain>
    </source>
</reference>
<dbReference type="OrthoDB" id="3831186at2"/>
<dbReference type="Pfam" id="PF01381">
    <property type="entry name" value="HTH_3"/>
    <property type="match status" value="1"/>
</dbReference>
<evidence type="ECO:0000313" key="4">
    <source>
        <dbReference type="Proteomes" id="UP000190897"/>
    </source>
</evidence>
<dbReference type="STRING" id="651661.SAMN05660293_03903"/>
<dbReference type="InterPro" id="IPR001387">
    <property type="entry name" value="Cro/C1-type_HTH"/>
</dbReference>
<sequence>MSIVSNNIKYLRRLNGLTQEQFARKIAIKRSLLGAYEEARANPNLTNLKNMAAAFGITVDNLLKNDLRKLRETPDMSLPMNAGRPMTVSHSGNVPTPAQTRIPAFSEPQPLSKIIEKYQQQEPEIRMVSKQVNFKPVNGEPQSQPVPVAQPIAPAQPIFQNQPVAQNQPLIQNPPVNVRPDAQLPVFNNQFQGSQFNAQVEEKVVNYPTIQWVAKNLQAEYLANFQNPGYLNQLPVFQLPNLPMGYYRAFESGSDFAYPGSILVGTFVRNWYDIKDGMQYIFVLRGHGFVYRTAFNQVKTSGILLLTSDVADVEELEVPLQDVQEVWEVKAFVSLQLPTPQPSLERVSLLVDELQQELNQYRS</sequence>
<evidence type="ECO:0000313" key="3">
    <source>
        <dbReference type="EMBL" id="SKC05826.1"/>
    </source>
</evidence>
<dbReference type="SUPFAM" id="SSF47413">
    <property type="entry name" value="lambda repressor-like DNA-binding domains"/>
    <property type="match status" value="1"/>
</dbReference>
<dbReference type="PANTHER" id="PTHR46558">
    <property type="entry name" value="TRACRIPTIONAL REGULATORY PROTEIN-RELATED-RELATED"/>
    <property type="match status" value="1"/>
</dbReference>
<dbReference type="Proteomes" id="UP000190897">
    <property type="component" value="Unassembled WGS sequence"/>
</dbReference>
<keyword evidence="4" id="KW-1185">Reference proteome</keyword>
<dbReference type="EMBL" id="FUZA01000005">
    <property type="protein sequence ID" value="SKC05826.1"/>
    <property type="molecule type" value="Genomic_DNA"/>
</dbReference>
<gene>
    <name evidence="3" type="ORF">SAMN05660293_03903</name>
</gene>
<feature type="domain" description="HTH cro/C1-type" evidence="2">
    <location>
        <begin position="8"/>
        <end position="62"/>
    </location>
</feature>
<evidence type="ECO:0000259" key="2">
    <source>
        <dbReference type="PROSITE" id="PS50943"/>
    </source>
</evidence>
<dbReference type="RefSeq" id="WP_082216401.1">
    <property type="nucleotide sequence ID" value="NZ_FUZA01000005.1"/>
</dbReference>
<dbReference type="PROSITE" id="PS50943">
    <property type="entry name" value="HTH_CROC1"/>
    <property type="match status" value="1"/>
</dbReference>
<dbReference type="GO" id="GO:0003677">
    <property type="term" value="F:DNA binding"/>
    <property type="evidence" value="ECO:0007669"/>
    <property type="project" value="UniProtKB-KW"/>
</dbReference>
<dbReference type="AlphaFoldDB" id="A0A1T5GBR6"/>